<gene>
    <name evidence="3" type="ORF">DCF19_00285</name>
</gene>
<evidence type="ECO:0000256" key="2">
    <source>
        <dbReference type="SAM" id="Phobius"/>
    </source>
</evidence>
<comment type="caution">
    <text evidence="3">The sequence shown here is derived from an EMBL/GenBank/DDBJ whole genome shotgun (WGS) entry which is preliminary data.</text>
</comment>
<evidence type="ECO:0000256" key="1">
    <source>
        <dbReference type="SAM" id="MobiDB-lite"/>
    </source>
</evidence>
<keyword evidence="2" id="KW-0812">Transmembrane</keyword>
<dbReference type="InterPro" id="IPR021702">
    <property type="entry name" value="DUF3285"/>
</dbReference>
<keyword evidence="2" id="KW-0472">Membrane</keyword>
<organism evidence="3 4">
    <name type="scientific">Pseudanabaena frigida</name>
    <dbReference type="NCBI Taxonomy" id="945775"/>
    <lineage>
        <taxon>Bacteria</taxon>
        <taxon>Bacillati</taxon>
        <taxon>Cyanobacteriota</taxon>
        <taxon>Cyanophyceae</taxon>
        <taxon>Pseudanabaenales</taxon>
        <taxon>Pseudanabaenaceae</taxon>
        <taxon>Pseudanabaena</taxon>
    </lineage>
</organism>
<accession>A0A2W4YCY9</accession>
<reference evidence="3 4" key="2">
    <citation type="submission" date="2018-06" db="EMBL/GenBank/DDBJ databases">
        <title>Metagenomic assembly of (sub)arctic Cyanobacteria and their associated microbiome from non-axenic cultures.</title>
        <authorList>
            <person name="Baurain D."/>
        </authorList>
    </citation>
    <scope>NUCLEOTIDE SEQUENCE [LARGE SCALE GENOMIC DNA]</scope>
    <source>
        <strain evidence="3">ULC066bin1</strain>
    </source>
</reference>
<dbReference type="Proteomes" id="UP000249467">
    <property type="component" value="Unassembled WGS sequence"/>
</dbReference>
<evidence type="ECO:0000313" key="3">
    <source>
        <dbReference type="EMBL" id="PZO45171.1"/>
    </source>
</evidence>
<keyword evidence="2" id="KW-1133">Transmembrane helix</keyword>
<dbReference type="Pfam" id="PF11688">
    <property type="entry name" value="DUF3285"/>
    <property type="match status" value="1"/>
</dbReference>
<name>A0A2W4YCY9_9CYAN</name>
<sequence length="75" mass="8194">MNDNLNHQSNFNQKDSIDAAGKYQTSNASNPKEQNSFVKLAMRNMVKKGSTSLFHLFLTVLGVVGALLGLAIAFH</sequence>
<protein>
    <submittedName>
        <fullName evidence="3">DUF3285 domain-containing protein</fullName>
    </submittedName>
</protein>
<feature type="region of interest" description="Disordered" evidence="1">
    <location>
        <begin position="1"/>
        <end position="31"/>
    </location>
</feature>
<reference evidence="3 4" key="1">
    <citation type="submission" date="2018-04" db="EMBL/GenBank/DDBJ databases">
        <authorList>
            <person name="Go L.Y."/>
            <person name="Mitchell J.A."/>
        </authorList>
    </citation>
    <scope>NUCLEOTIDE SEQUENCE [LARGE SCALE GENOMIC DNA]</scope>
    <source>
        <strain evidence="3">ULC066bin1</strain>
    </source>
</reference>
<feature type="transmembrane region" description="Helical" evidence="2">
    <location>
        <begin position="53"/>
        <end position="74"/>
    </location>
</feature>
<dbReference type="EMBL" id="QBML01000001">
    <property type="protein sequence ID" value="PZO45171.1"/>
    <property type="molecule type" value="Genomic_DNA"/>
</dbReference>
<proteinExistence type="predicted"/>
<evidence type="ECO:0000313" key="4">
    <source>
        <dbReference type="Proteomes" id="UP000249467"/>
    </source>
</evidence>
<dbReference type="AlphaFoldDB" id="A0A2W4YCY9"/>
<feature type="compositionally biased region" description="Polar residues" evidence="1">
    <location>
        <begin position="1"/>
        <end position="14"/>
    </location>
</feature>